<accession>A0A8H7R0F2</accession>
<dbReference type="GO" id="GO:0042973">
    <property type="term" value="F:glucan endo-1,3-beta-D-glucosidase activity"/>
    <property type="evidence" value="ECO:0007669"/>
    <property type="project" value="UniProtKB-EC"/>
</dbReference>
<proteinExistence type="inferred from homology"/>
<keyword evidence="13" id="KW-1185">Reference proteome</keyword>
<sequence>MKLLVNLALTASILLCSSSISNFVHAMEESERLLYPVDASIPSPPSIFPTIEHPFPPIYADSNFKAVVPTSSWISNLFYPSVNNLAPTTPDPYILRLLDDFGGNPGLSISQPHDKVIGSYPAMNNIPASPAGYIINGVVVDMRLTAQEWNKAPEPLVTSWSQFSANLRLTSGDGNVNFPIVRGQSFITAEYHNLTPQFFTQHAIISVTADQVNGDVYTGKKFKISFNDSPTSTYLIYALNDPLTLTKRDMNNLVASGRYNGVLQIAKLPSAEDEAILDAHHGVWAIGGNIDTSTDGQAGDTSKSLLTYAYPHHLKSFSLNSVQNTNLKLQSSSKGAMQAVIGDQWILQESDLSHTEWFPEKPLPESSTQNEILQQLVADVGSNYTEHTQRGDNYFSGKGLQKVALIALLLNQPDITGLRNPELAQIALNKLKQAFVPYLENRQQDPFRYDSVYKGIVARDGLPVAMGGTGNKDAEFGHSYYNDHHYHQGYFVVTAAIIHHLDPSWRAQELKAWTEILIRDVNNPVENDTFFAQFRNWDWFAGHSWAGGIKVDGALDGRDQESVPESVNFYWGVKLWGLATNNKDMQDLANLQLAITKRTTYEYFWMLDGNDNRPKDMTTYFGRYLEYIHGIQQLPMTPILAEYMRTPEFVSQEWDQKLAAIAPTINSPWAGVLYLNYAIIDPATAYPILRQIAMDDGQTRSYSLYIAATRPNFYRRSLSKYIKEKLRKTKLSAKSDNSSSSTNA</sequence>
<dbReference type="PANTHER" id="PTHR31983">
    <property type="entry name" value="ENDO-1,3(4)-BETA-GLUCANASE 1"/>
    <property type="match status" value="1"/>
</dbReference>
<evidence type="ECO:0000256" key="6">
    <source>
        <dbReference type="ARBA" id="ARBA00023295"/>
    </source>
</evidence>
<dbReference type="GO" id="GO:0000272">
    <property type="term" value="P:polysaccharide catabolic process"/>
    <property type="evidence" value="ECO:0007669"/>
    <property type="project" value="UniProtKB-KW"/>
</dbReference>
<dbReference type="PANTHER" id="PTHR31983:SF0">
    <property type="entry name" value="GLUCAN ENDO-1,3-BETA-D-GLUCOSIDASE 2"/>
    <property type="match status" value="1"/>
</dbReference>
<keyword evidence="5" id="KW-0119">Carbohydrate metabolism</keyword>
<feature type="domain" description="Glycosyl hydrolase family 81 C-terminal" evidence="11">
    <location>
        <begin position="367"/>
        <end position="704"/>
    </location>
</feature>
<evidence type="ECO:0000256" key="5">
    <source>
        <dbReference type="ARBA" id="ARBA00023277"/>
    </source>
</evidence>
<evidence type="ECO:0000256" key="7">
    <source>
        <dbReference type="ARBA" id="ARBA00023316"/>
    </source>
</evidence>
<feature type="domain" description="Glycosyl hydrolase family 81 N-terminal" evidence="10">
    <location>
        <begin position="63"/>
        <end position="359"/>
    </location>
</feature>
<dbReference type="Gene3D" id="2.70.98.30">
    <property type="entry name" value="Golgi alpha-mannosidase II, domain 4"/>
    <property type="match status" value="1"/>
</dbReference>
<feature type="signal peptide" evidence="9">
    <location>
        <begin position="1"/>
        <end position="26"/>
    </location>
</feature>
<dbReference type="InterPro" id="IPR040451">
    <property type="entry name" value="GH81_N"/>
</dbReference>
<dbReference type="Proteomes" id="UP000650833">
    <property type="component" value="Unassembled WGS sequence"/>
</dbReference>
<dbReference type="Pfam" id="PF03639">
    <property type="entry name" value="Glyco_hydro_81"/>
    <property type="match status" value="1"/>
</dbReference>
<dbReference type="EMBL" id="JAEPRC010000279">
    <property type="protein sequence ID" value="KAG2201612.1"/>
    <property type="molecule type" value="Genomic_DNA"/>
</dbReference>
<comment type="catalytic activity">
    <reaction evidence="1">
        <text>Hydrolysis of (1-&gt;3)-beta-D-glucosidic linkages in (1-&gt;3)-beta-D-glucans.</text>
        <dbReference type="EC" id="3.2.1.39"/>
    </reaction>
</comment>
<keyword evidence="7" id="KW-0961">Cell wall biogenesis/degradation</keyword>
<reference evidence="12" key="1">
    <citation type="submission" date="2020-12" db="EMBL/GenBank/DDBJ databases">
        <title>Metabolic potential, ecology and presence of endohyphal bacteria is reflected in genomic diversity of Mucoromycotina.</title>
        <authorList>
            <person name="Muszewska A."/>
            <person name="Okrasinska A."/>
            <person name="Steczkiewicz K."/>
            <person name="Drgas O."/>
            <person name="Orlowska M."/>
            <person name="Perlinska-Lenart U."/>
            <person name="Aleksandrzak-Piekarczyk T."/>
            <person name="Szatraj K."/>
            <person name="Zielenkiewicz U."/>
            <person name="Pilsyk S."/>
            <person name="Malc E."/>
            <person name="Mieczkowski P."/>
            <person name="Kruszewska J.S."/>
            <person name="Biernat P."/>
            <person name="Pawlowska J."/>
        </authorList>
    </citation>
    <scope>NUCLEOTIDE SEQUENCE</scope>
    <source>
        <strain evidence="12">CBS 226.32</strain>
    </source>
</reference>
<evidence type="ECO:0000259" key="10">
    <source>
        <dbReference type="Pfam" id="PF03639"/>
    </source>
</evidence>
<dbReference type="AlphaFoldDB" id="A0A8H7R0F2"/>
<keyword evidence="9" id="KW-0732">Signal</keyword>
<evidence type="ECO:0000256" key="9">
    <source>
        <dbReference type="SAM" id="SignalP"/>
    </source>
</evidence>
<comment type="similarity">
    <text evidence="2">Belongs to the glycosyl hydrolase 81 family.</text>
</comment>
<protein>
    <recommendedName>
        <fullName evidence="3">glucan endo-1,3-beta-D-glucosidase</fullName>
        <ecNumber evidence="3">3.2.1.39</ecNumber>
    </recommendedName>
</protein>
<dbReference type="GO" id="GO:0071555">
    <property type="term" value="P:cell wall organization"/>
    <property type="evidence" value="ECO:0007669"/>
    <property type="project" value="UniProtKB-KW"/>
</dbReference>
<evidence type="ECO:0000313" key="13">
    <source>
        <dbReference type="Proteomes" id="UP000650833"/>
    </source>
</evidence>
<organism evidence="12 13">
    <name type="scientific">Mucor plumbeus</name>
    <dbReference type="NCBI Taxonomy" id="97098"/>
    <lineage>
        <taxon>Eukaryota</taxon>
        <taxon>Fungi</taxon>
        <taxon>Fungi incertae sedis</taxon>
        <taxon>Mucoromycota</taxon>
        <taxon>Mucoromycotina</taxon>
        <taxon>Mucoromycetes</taxon>
        <taxon>Mucorales</taxon>
        <taxon>Mucorineae</taxon>
        <taxon>Mucoraceae</taxon>
        <taxon>Mucor</taxon>
    </lineage>
</organism>
<gene>
    <name evidence="12" type="ORF">INT46_008791</name>
</gene>
<dbReference type="Pfam" id="PF17652">
    <property type="entry name" value="Glyco_hydro81C"/>
    <property type="match status" value="1"/>
</dbReference>
<evidence type="ECO:0000256" key="1">
    <source>
        <dbReference type="ARBA" id="ARBA00000382"/>
    </source>
</evidence>
<evidence type="ECO:0000256" key="4">
    <source>
        <dbReference type="ARBA" id="ARBA00022801"/>
    </source>
</evidence>
<evidence type="ECO:0000313" key="12">
    <source>
        <dbReference type="EMBL" id="KAG2201612.1"/>
    </source>
</evidence>
<evidence type="ECO:0000256" key="8">
    <source>
        <dbReference type="ARBA" id="ARBA00023326"/>
    </source>
</evidence>
<dbReference type="InterPro" id="IPR040720">
    <property type="entry name" value="GH81_C"/>
</dbReference>
<evidence type="ECO:0000256" key="3">
    <source>
        <dbReference type="ARBA" id="ARBA00012780"/>
    </source>
</evidence>
<name>A0A8H7R0F2_9FUNG</name>
<evidence type="ECO:0000259" key="11">
    <source>
        <dbReference type="Pfam" id="PF17652"/>
    </source>
</evidence>
<dbReference type="InterPro" id="IPR005200">
    <property type="entry name" value="Endo-beta-glucanase"/>
</dbReference>
<evidence type="ECO:0000256" key="2">
    <source>
        <dbReference type="ARBA" id="ARBA00010730"/>
    </source>
</evidence>
<dbReference type="Gene3D" id="1.20.5.420">
    <property type="entry name" value="Immunoglobulin FC, subunit C"/>
    <property type="match status" value="1"/>
</dbReference>
<dbReference type="GO" id="GO:0052861">
    <property type="term" value="F:endo-1,3(4)-beta-glucanase activity"/>
    <property type="evidence" value="ECO:0007669"/>
    <property type="project" value="InterPro"/>
</dbReference>
<dbReference type="Gene3D" id="1.10.287.1170">
    <property type="entry name" value="glycoside hydrolase family 81 endo-[beta] glucanase"/>
    <property type="match status" value="1"/>
</dbReference>
<comment type="caution">
    <text evidence="12">The sequence shown here is derived from an EMBL/GenBank/DDBJ whole genome shotgun (WGS) entry which is preliminary data.</text>
</comment>
<dbReference type="OrthoDB" id="4473401at2759"/>
<keyword evidence="6" id="KW-0326">Glycosidase</keyword>
<keyword evidence="8" id="KW-0624">Polysaccharide degradation</keyword>
<dbReference type="PROSITE" id="PS52008">
    <property type="entry name" value="GH81"/>
    <property type="match status" value="1"/>
</dbReference>
<feature type="chain" id="PRO_5034308470" description="glucan endo-1,3-beta-D-glucosidase" evidence="9">
    <location>
        <begin position="27"/>
        <end position="744"/>
    </location>
</feature>
<dbReference type="EC" id="3.2.1.39" evidence="3"/>
<keyword evidence="4" id="KW-0378">Hydrolase</keyword>